<dbReference type="AlphaFoldDB" id="A0A0W0FP48"/>
<keyword evidence="2" id="KW-0732">Signal</keyword>
<feature type="region of interest" description="Disordered" evidence="1">
    <location>
        <begin position="270"/>
        <end position="309"/>
    </location>
</feature>
<feature type="compositionally biased region" description="Basic and acidic residues" evidence="1">
    <location>
        <begin position="291"/>
        <end position="309"/>
    </location>
</feature>
<feature type="chain" id="PRO_5006901979" description="Thioredoxin domain-containing protein" evidence="2">
    <location>
        <begin position="36"/>
        <end position="309"/>
    </location>
</feature>
<proteinExistence type="predicted"/>
<feature type="domain" description="Thioredoxin" evidence="3">
    <location>
        <begin position="23"/>
        <end position="156"/>
    </location>
</feature>
<comment type="caution">
    <text evidence="4">The sequence shown here is derived from an EMBL/GenBank/DDBJ whole genome shotgun (WGS) entry which is preliminary data.</text>
</comment>
<name>A0A0W0FP48_MONRR</name>
<dbReference type="InterPro" id="IPR013766">
    <property type="entry name" value="Thioredoxin_domain"/>
</dbReference>
<evidence type="ECO:0000313" key="5">
    <source>
        <dbReference type="Proteomes" id="UP000054988"/>
    </source>
</evidence>
<gene>
    <name evidence="4" type="ORF">WG66_9277</name>
</gene>
<feature type="signal peptide" evidence="2">
    <location>
        <begin position="1"/>
        <end position="35"/>
    </location>
</feature>
<protein>
    <recommendedName>
        <fullName evidence="3">Thioredoxin domain-containing protein</fullName>
    </recommendedName>
</protein>
<dbReference type="Proteomes" id="UP000054988">
    <property type="component" value="Unassembled WGS sequence"/>
</dbReference>
<reference evidence="4 5" key="1">
    <citation type="submission" date="2015-12" db="EMBL/GenBank/DDBJ databases">
        <title>Draft genome sequence of Moniliophthora roreri, the causal agent of frosty pod rot of cacao.</title>
        <authorList>
            <person name="Aime M.C."/>
            <person name="Diaz-Valderrama J.R."/>
            <person name="Kijpornyongpan T."/>
            <person name="Phillips-Mora W."/>
        </authorList>
    </citation>
    <scope>NUCLEOTIDE SEQUENCE [LARGE SCALE GENOMIC DNA]</scope>
    <source>
        <strain evidence="4 5">MCA 2952</strain>
    </source>
</reference>
<dbReference type="InterPro" id="IPR036249">
    <property type="entry name" value="Thioredoxin-like_sf"/>
</dbReference>
<dbReference type="Pfam" id="PF00085">
    <property type="entry name" value="Thioredoxin"/>
    <property type="match status" value="1"/>
</dbReference>
<dbReference type="GO" id="GO:0015035">
    <property type="term" value="F:protein-disulfide reductase activity"/>
    <property type="evidence" value="ECO:0007669"/>
    <property type="project" value="TreeGrafter"/>
</dbReference>
<dbReference type="GO" id="GO:0034976">
    <property type="term" value="P:response to endoplasmic reticulum stress"/>
    <property type="evidence" value="ECO:0007669"/>
    <property type="project" value="TreeGrafter"/>
</dbReference>
<dbReference type="PRINTS" id="PR00421">
    <property type="entry name" value="THIOREDOXIN"/>
</dbReference>
<evidence type="ECO:0000256" key="2">
    <source>
        <dbReference type="SAM" id="SignalP"/>
    </source>
</evidence>
<dbReference type="SUPFAM" id="SSF52833">
    <property type="entry name" value="Thioredoxin-like"/>
    <property type="match status" value="1"/>
</dbReference>
<dbReference type="GO" id="GO:0005788">
    <property type="term" value="C:endoplasmic reticulum lumen"/>
    <property type="evidence" value="ECO:0007669"/>
    <property type="project" value="TreeGrafter"/>
</dbReference>
<dbReference type="PROSITE" id="PS51352">
    <property type="entry name" value="THIOREDOXIN_2"/>
    <property type="match status" value="1"/>
</dbReference>
<sequence>MLPQFLRFLLPPPPRMLSLHLIALVLAIAPSLVSAGIFTKDSKVTMLDPKSFKKVMKANETSMVAFVAPWCGHCQRMSPEYSKAAKGMHPLVPFYAVDCDDDKNKPLCAEQGIQGFPTVKLFPRGKYLAPMVYQGERTASAMFKYASLRIPNSNVKLGELDDIEAWVEKTAKTDKPRALLLTKDKKVPLLWKVLGNKFQNQIEMGTHRDREGKTSVALGYEAGEEKESKVLIYPAGSTKPARYEGKNKLEALTKFFKSVLDGTAELNVAEDAKETAKEDVSEASPEQVVLETRDEHSSSPADEHPKDEL</sequence>
<evidence type="ECO:0000256" key="1">
    <source>
        <dbReference type="SAM" id="MobiDB-lite"/>
    </source>
</evidence>
<dbReference type="PANTHER" id="PTHR45815">
    <property type="entry name" value="PROTEIN DISULFIDE-ISOMERASE A6"/>
    <property type="match status" value="1"/>
</dbReference>
<feature type="compositionally biased region" description="Basic and acidic residues" evidence="1">
    <location>
        <begin position="270"/>
        <end position="280"/>
    </location>
</feature>
<dbReference type="Gene3D" id="3.40.30.10">
    <property type="entry name" value="Glutaredoxin"/>
    <property type="match status" value="2"/>
</dbReference>
<accession>A0A0W0FP48</accession>
<dbReference type="EMBL" id="LATX01001780">
    <property type="protein sequence ID" value="KTB38128.1"/>
    <property type="molecule type" value="Genomic_DNA"/>
</dbReference>
<dbReference type="PANTHER" id="PTHR45815:SF3">
    <property type="entry name" value="PROTEIN DISULFIDE-ISOMERASE A6"/>
    <property type="match status" value="1"/>
</dbReference>
<organism evidence="4 5">
    <name type="scientific">Moniliophthora roreri</name>
    <name type="common">Frosty pod rot fungus</name>
    <name type="synonym">Monilia roreri</name>
    <dbReference type="NCBI Taxonomy" id="221103"/>
    <lineage>
        <taxon>Eukaryota</taxon>
        <taxon>Fungi</taxon>
        <taxon>Dikarya</taxon>
        <taxon>Basidiomycota</taxon>
        <taxon>Agaricomycotina</taxon>
        <taxon>Agaricomycetes</taxon>
        <taxon>Agaricomycetidae</taxon>
        <taxon>Agaricales</taxon>
        <taxon>Marasmiineae</taxon>
        <taxon>Marasmiaceae</taxon>
        <taxon>Moniliophthora</taxon>
    </lineage>
</organism>
<evidence type="ECO:0000313" key="4">
    <source>
        <dbReference type="EMBL" id="KTB38128.1"/>
    </source>
</evidence>
<evidence type="ECO:0000259" key="3">
    <source>
        <dbReference type="PROSITE" id="PS51352"/>
    </source>
</evidence>
<dbReference type="eggNOG" id="KOG0191">
    <property type="taxonomic scope" value="Eukaryota"/>
</dbReference>